<accession>C0ELK2</accession>
<dbReference type="EMBL" id="ACEN01000020">
    <property type="protein sequence ID" value="EEG34082.1"/>
    <property type="molecule type" value="Genomic_DNA"/>
</dbReference>
<comment type="caution">
    <text evidence="1">The sequence shown here is derived from an EMBL/GenBank/DDBJ whole genome shotgun (WGS) entry which is preliminary data.</text>
</comment>
<evidence type="ECO:0000313" key="1">
    <source>
        <dbReference type="EMBL" id="EEG34082.1"/>
    </source>
</evidence>
<gene>
    <name evidence="1" type="ORF">NEIFLAOT_00807</name>
</gene>
<dbReference type="AlphaFoldDB" id="C0ELK2"/>
<keyword evidence="2" id="KW-1185">Reference proteome</keyword>
<dbReference type="Proteomes" id="UP000004457">
    <property type="component" value="Unassembled WGS sequence"/>
</dbReference>
<sequence>MAQNIANSPISAFSNRIFPLIDKKYYAYYWANFLFTLKYAFF</sequence>
<organism evidence="1 2">
    <name type="scientific">Neisseria flavescens NRL30031/H210</name>
    <dbReference type="NCBI Taxonomy" id="546264"/>
    <lineage>
        <taxon>Bacteria</taxon>
        <taxon>Pseudomonadati</taxon>
        <taxon>Pseudomonadota</taxon>
        <taxon>Betaproteobacteria</taxon>
        <taxon>Neisseriales</taxon>
        <taxon>Neisseriaceae</taxon>
        <taxon>Neisseria</taxon>
    </lineage>
</organism>
<reference evidence="1 2" key="1">
    <citation type="submission" date="2009-01" db="EMBL/GenBank/DDBJ databases">
        <authorList>
            <person name="Fulton L."/>
            <person name="Clifton S."/>
            <person name="Chinwalla A.T."/>
            <person name="Mitreva M."/>
            <person name="Sodergren E."/>
            <person name="Weinstock G."/>
            <person name="Clifton S."/>
            <person name="Dooling D.J."/>
            <person name="Fulton B."/>
            <person name="Minx P."/>
            <person name="Pepin K.H."/>
            <person name="Johnson M."/>
            <person name="Bhonagiri V."/>
            <person name="Nash W.E."/>
            <person name="Mardis E.R."/>
            <person name="Wilson R.K."/>
        </authorList>
    </citation>
    <scope>NUCLEOTIDE SEQUENCE [LARGE SCALE GENOMIC DNA]</scope>
    <source>
        <strain evidence="1 2">NRL30031/H210</strain>
    </source>
</reference>
<evidence type="ECO:0000313" key="2">
    <source>
        <dbReference type="Proteomes" id="UP000004457"/>
    </source>
</evidence>
<protein>
    <submittedName>
        <fullName evidence="1">Uncharacterized protein</fullName>
    </submittedName>
</protein>
<name>C0ELK2_NEIFL</name>
<proteinExistence type="predicted"/>